<dbReference type="Proteomes" id="UP000515917">
    <property type="component" value="Chromosome"/>
</dbReference>
<protein>
    <recommendedName>
        <fullName evidence="1">Glycosyl transferase family 1 domain-containing protein</fullName>
    </recommendedName>
</protein>
<dbReference type="GO" id="GO:0016757">
    <property type="term" value="F:glycosyltransferase activity"/>
    <property type="evidence" value="ECO:0007669"/>
    <property type="project" value="InterPro"/>
</dbReference>
<organism evidence="2 3">
    <name type="scientific">Iodobacter fluviatilis</name>
    <dbReference type="NCBI Taxonomy" id="537"/>
    <lineage>
        <taxon>Bacteria</taxon>
        <taxon>Pseudomonadati</taxon>
        <taxon>Pseudomonadota</taxon>
        <taxon>Betaproteobacteria</taxon>
        <taxon>Neisseriales</taxon>
        <taxon>Chitinibacteraceae</taxon>
        <taxon>Iodobacter</taxon>
    </lineage>
</organism>
<reference evidence="2 3" key="1">
    <citation type="submission" date="2018-01" db="EMBL/GenBank/DDBJ databases">
        <title>Genome sequence of Iodobacter sp. strain PCH194 isolated from Indian Trans-Himalaya.</title>
        <authorList>
            <person name="Kumar V."/>
            <person name="Thakur V."/>
            <person name="Kumar S."/>
            <person name="Singh D."/>
        </authorList>
    </citation>
    <scope>NUCLEOTIDE SEQUENCE [LARGE SCALE GENOMIC DNA]</scope>
    <source>
        <strain evidence="2 3">PCH194</strain>
    </source>
</reference>
<dbReference type="KEGG" id="ifl:C1H71_05860"/>
<sequence length="313" mass="35509">MHNILSAGLKVNHKSYPWAWCKNHRWLERVAQVYWLIFWPLHVLRDANTIVVAHSFFVANPLVYFIRNKKMYNLFQGEEFLLLAYPFNKIVQYFFYKEVKFFLTLPTNKYLAQQVVDRGGDVYLPVVSLGPKRFFYKNNPGNIASKKIIIFARDGANKGVDLAIELYKNKHTVYEFVFIAAGDLSRNKLSINGINYLADLKPEVVSEVLSSGQVLFLPSSYEGLSLPMLEAVAAGMMVVTCTDGFPRWAATQSNRIIYVEDKSLNKIEIALSKAFLNLGATGSLGRDEVFHVENYSFEGFCKDIAAEIVSSSA</sequence>
<dbReference type="RefSeq" id="WP_130105726.1">
    <property type="nucleotide sequence ID" value="NZ_CP025781.1"/>
</dbReference>
<proteinExistence type="predicted"/>
<accession>A0A7G3G6L5</accession>
<evidence type="ECO:0000313" key="2">
    <source>
        <dbReference type="EMBL" id="QBC43120.1"/>
    </source>
</evidence>
<dbReference type="EMBL" id="CP025781">
    <property type="protein sequence ID" value="QBC43120.1"/>
    <property type="molecule type" value="Genomic_DNA"/>
</dbReference>
<dbReference type="AlphaFoldDB" id="A0A7G3G6L5"/>
<dbReference type="Gene3D" id="3.40.50.2000">
    <property type="entry name" value="Glycogen Phosphorylase B"/>
    <property type="match status" value="1"/>
</dbReference>
<dbReference type="InterPro" id="IPR001296">
    <property type="entry name" value="Glyco_trans_1"/>
</dbReference>
<name>A0A7G3G6L5_9NEIS</name>
<dbReference type="SUPFAM" id="SSF53756">
    <property type="entry name" value="UDP-Glycosyltransferase/glycogen phosphorylase"/>
    <property type="match status" value="1"/>
</dbReference>
<dbReference type="Pfam" id="PF00534">
    <property type="entry name" value="Glycos_transf_1"/>
    <property type="match status" value="1"/>
</dbReference>
<keyword evidence="3" id="KW-1185">Reference proteome</keyword>
<evidence type="ECO:0000313" key="3">
    <source>
        <dbReference type="Proteomes" id="UP000515917"/>
    </source>
</evidence>
<evidence type="ECO:0000259" key="1">
    <source>
        <dbReference type="Pfam" id="PF00534"/>
    </source>
</evidence>
<feature type="domain" description="Glycosyl transferase family 1" evidence="1">
    <location>
        <begin position="145"/>
        <end position="249"/>
    </location>
</feature>
<gene>
    <name evidence="2" type="ORF">C1H71_05860</name>
</gene>